<dbReference type="SUPFAM" id="SSF51294">
    <property type="entry name" value="Hedgehog/intein (Hint) domain"/>
    <property type="match status" value="1"/>
</dbReference>
<evidence type="ECO:0000313" key="2">
    <source>
        <dbReference type="EMBL" id="GBQ85565.1"/>
    </source>
</evidence>
<dbReference type="Gene3D" id="2.160.20.20">
    <property type="match status" value="1"/>
</dbReference>
<evidence type="ECO:0000313" key="3">
    <source>
        <dbReference type="Proteomes" id="UP001062776"/>
    </source>
</evidence>
<reference evidence="2" key="1">
    <citation type="submission" date="2013-04" db="EMBL/GenBank/DDBJ databases">
        <title>The genome sequencing project of 58 acetic acid bacteria.</title>
        <authorList>
            <person name="Okamoto-Kainuma A."/>
            <person name="Ishikawa M."/>
            <person name="Umino S."/>
            <person name="Koizumi Y."/>
            <person name="Shiwa Y."/>
            <person name="Yoshikawa H."/>
            <person name="Matsutani M."/>
            <person name="Matsushita K."/>
        </authorList>
    </citation>
    <scope>NUCLEOTIDE SEQUENCE</scope>
    <source>
        <strain evidence="2">NRIC 0535</strain>
    </source>
</reference>
<organism evidence="2 3">
    <name type="scientific">Asaia krungthepensis NRIC 0535</name>
    <dbReference type="NCBI Taxonomy" id="1307925"/>
    <lineage>
        <taxon>Bacteria</taxon>
        <taxon>Pseudomonadati</taxon>
        <taxon>Pseudomonadota</taxon>
        <taxon>Alphaproteobacteria</taxon>
        <taxon>Acetobacterales</taxon>
        <taxon>Acetobacteraceae</taxon>
        <taxon>Asaia</taxon>
    </lineage>
</organism>
<keyword evidence="3" id="KW-1185">Reference proteome</keyword>
<dbReference type="Proteomes" id="UP001062776">
    <property type="component" value="Unassembled WGS sequence"/>
</dbReference>
<evidence type="ECO:0000259" key="1">
    <source>
        <dbReference type="Pfam" id="PF13403"/>
    </source>
</evidence>
<dbReference type="InterPro" id="IPR012332">
    <property type="entry name" value="Autotransporter_pectin_lyase_C"/>
</dbReference>
<dbReference type="Pfam" id="PF13403">
    <property type="entry name" value="Hint_2"/>
    <property type="match status" value="1"/>
</dbReference>
<name>A0ABQ0PZN0_9PROT</name>
<dbReference type="EMBL" id="BAPV01000004">
    <property type="protein sequence ID" value="GBQ85565.1"/>
    <property type="molecule type" value="Genomic_DNA"/>
</dbReference>
<sequence length="664" mass="70431">MNGATVFQSNNTSLLPPVELAVGTTVYIKNGAVVSGLNSYAVNIYVSSGGMLADSTIIDGGLTTYAGGATSGNFLNSIPTNIYSGGTSLNDTWYNSGYGEDGINILSGATVGDITCGNGAVINIQKGVTIQGDVTVSSGGNLTTYAGFGREVIIPDVPAPSTGTRLQGVWSAVKMGNATVYLSNNTIVRAPVALANGATIYVQSGAVASNLSGYAVNIYVSNGGTLTHSYIRDGGFTVYNGGTSSENLFDSIPTNIYPGGHSINDTWYNTIYGQDPALIHSGAIVDNPQIGSGGAMSGAWGAIINTPAVANGGVLWANHTTVTACFLRGTLIQTEHGEVPVDKLQPGDPIACVTPDGIVYRPARSIEREQNMLQPHLPVDQSGYPVRICAGALSDNTPHTDLLVTAEHCLLLEGKFVPVRMLVNDRTITYDTTRPVYDYYHIELEEHAIIIANGVETESFLDTGEAMRFATLRQAPAGKTWKTDGAAPLETGREAIEPLYRKIAERASELFGVHLAGLRQISHDSRLTLATDKGDLLKPLRWNGQICVFRLPPGVASVRIISRTGRPCDSIGPFVDDRRRLGVKIAEIMHYSPRASVSLTSHLQNPVMEGWHEIEGGPSRWTDGMGHLSLDTNASLETSLLSLKIEETPGYVEAIADPDCAMAG</sequence>
<dbReference type="InterPro" id="IPR036844">
    <property type="entry name" value="Hint_dom_sf"/>
</dbReference>
<comment type="caution">
    <text evidence="2">The sequence shown here is derived from an EMBL/GenBank/DDBJ whole genome shotgun (WGS) entry which is preliminary data.</text>
</comment>
<feature type="domain" description="Hedgehog/Intein (Hint)" evidence="1">
    <location>
        <begin position="325"/>
        <end position="463"/>
    </location>
</feature>
<proteinExistence type="predicted"/>
<gene>
    <name evidence="2" type="ORF">AA0535_0796</name>
</gene>
<dbReference type="InterPro" id="IPR028992">
    <property type="entry name" value="Hedgehog/Intein_dom"/>
</dbReference>
<protein>
    <submittedName>
        <fullName evidence="2">Outer membrane protein</fullName>
    </submittedName>
</protein>
<accession>A0ABQ0PZN0</accession>